<dbReference type="Gene3D" id="1.10.3470.10">
    <property type="entry name" value="ABC transporter involved in vitamin B12 uptake, BtuC"/>
    <property type="match status" value="1"/>
</dbReference>
<feature type="transmembrane region" description="Helical" evidence="8">
    <location>
        <begin position="138"/>
        <end position="159"/>
    </location>
</feature>
<dbReference type="Proteomes" id="UP000196475">
    <property type="component" value="Unassembled WGS sequence"/>
</dbReference>
<dbReference type="GO" id="GO:0005886">
    <property type="term" value="C:plasma membrane"/>
    <property type="evidence" value="ECO:0007669"/>
    <property type="project" value="UniProtKB-SubCell"/>
</dbReference>
<feature type="transmembrane region" description="Helical" evidence="8">
    <location>
        <begin position="296"/>
        <end position="317"/>
    </location>
</feature>
<sequence length="351" mass="37029">MNKYMPLRWKRGLSFLLDKKAVLVILFASLGTLGLMILSMGMGDQNIHPIHVVKAAFGHGSETENLIVQSFRLPRILIAVLVGASLAAAGAILQGIIRNPLASPDIIGITGGAGAAVVTFLSIYTNPVNNSLVVSANWLPFTAFIGATLAALIVYLLAWKNGVSPLTLVLIGIGFSAAMQGVITLMMIYGPLIMLTQANLWLAGSVYGSKWEDVVILLPWTCFFLTLAFVMARHLNVQELGDDLATGVGSAVQKQRLILLFICTALAGGAVAFAGGIGFVGLMAPHIARKLVGPSFGGLLPLSALIGGMIVLVADLIGRTAFSPVEVPTGVFTAAIGAPFFIYLLYKNRNQ</sequence>
<keyword evidence="3" id="KW-0813">Transport</keyword>
<accession>A0A1Y3PHA4</accession>
<feature type="transmembrane region" description="Helical" evidence="8">
    <location>
        <begin position="166"/>
        <end position="194"/>
    </location>
</feature>
<feature type="transmembrane region" description="Helical" evidence="8">
    <location>
        <begin position="329"/>
        <end position="346"/>
    </location>
</feature>
<comment type="subcellular location">
    <subcellularLocation>
        <location evidence="1">Cell membrane</location>
        <topology evidence="1">Multi-pass membrane protein</topology>
    </subcellularLocation>
</comment>
<feature type="transmembrane region" description="Helical" evidence="8">
    <location>
        <begin position="214"/>
        <end position="236"/>
    </location>
</feature>
<organism evidence="9 10">
    <name type="scientific">Bacillus thermozeamaize</name>
    <dbReference type="NCBI Taxonomy" id="230954"/>
    <lineage>
        <taxon>Bacteria</taxon>
        <taxon>Bacillati</taxon>
        <taxon>Bacillota</taxon>
        <taxon>Bacilli</taxon>
        <taxon>Bacillales</taxon>
        <taxon>Bacillaceae</taxon>
        <taxon>Bacillus</taxon>
    </lineage>
</organism>
<dbReference type="InterPro" id="IPR000522">
    <property type="entry name" value="ABC_transptr_permease_BtuC"/>
</dbReference>
<evidence type="ECO:0000256" key="1">
    <source>
        <dbReference type="ARBA" id="ARBA00004651"/>
    </source>
</evidence>
<dbReference type="CDD" id="cd06550">
    <property type="entry name" value="TM_ABC_iron-siderophores_like"/>
    <property type="match status" value="1"/>
</dbReference>
<dbReference type="PANTHER" id="PTHR30472">
    <property type="entry name" value="FERRIC ENTEROBACTIN TRANSPORT SYSTEM PERMEASE PROTEIN"/>
    <property type="match status" value="1"/>
</dbReference>
<dbReference type="SUPFAM" id="SSF81345">
    <property type="entry name" value="ABC transporter involved in vitamin B12 uptake, BtuC"/>
    <property type="match status" value="1"/>
</dbReference>
<reference evidence="10" key="1">
    <citation type="submission" date="2016-06" db="EMBL/GenBank/DDBJ databases">
        <authorList>
            <person name="Nascimento L."/>
            <person name="Pereira R.V."/>
            <person name="Martins L.F."/>
            <person name="Quaggio R.B."/>
            <person name="Silva A.M."/>
            <person name="Setubal J.C."/>
        </authorList>
    </citation>
    <scope>NUCLEOTIDE SEQUENCE [LARGE SCALE GENOMIC DNA]</scope>
</reference>
<dbReference type="FunFam" id="1.10.3470.10:FF:000001">
    <property type="entry name" value="Vitamin B12 ABC transporter permease BtuC"/>
    <property type="match status" value="1"/>
</dbReference>
<feature type="transmembrane region" description="Helical" evidence="8">
    <location>
        <begin position="257"/>
        <end position="284"/>
    </location>
</feature>
<comment type="caution">
    <text evidence="9">The sequence shown here is derived from an EMBL/GenBank/DDBJ whole genome shotgun (WGS) entry which is preliminary data.</text>
</comment>
<comment type="similarity">
    <text evidence="2">Belongs to the binding-protein-dependent transport system permease family. FecCD subfamily.</text>
</comment>
<evidence type="ECO:0000256" key="5">
    <source>
        <dbReference type="ARBA" id="ARBA00022692"/>
    </source>
</evidence>
<dbReference type="GO" id="GO:0033214">
    <property type="term" value="P:siderophore-iron import into cell"/>
    <property type="evidence" value="ECO:0007669"/>
    <property type="project" value="TreeGrafter"/>
</dbReference>
<dbReference type="PANTHER" id="PTHR30472:SF24">
    <property type="entry name" value="FERRIC ENTEROBACTIN TRANSPORT SYSTEM PERMEASE PROTEIN FEPG"/>
    <property type="match status" value="1"/>
</dbReference>
<keyword evidence="7 8" id="KW-0472">Membrane</keyword>
<dbReference type="Pfam" id="PF01032">
    <property type="entry name" value="FecCD"/>
    <property type="match status" value="1"/>
</dbReference>
<dbReference type="EMBL" id="LZRT01000086">
    <property type="protein sequence ID" value="OUM86720.1"/>
    <property type="molecule type" value="Genomic_DNA"/>
</dbReference>
<evidence type="ECO:0000256" key="2">
    <source>
        <dbReference type="ARBA" id="ARBA00007935"/>
    </source>
</evidence>
<gene>
    <name evidence="9" type="ORF">BAA01_03755</name>
</gene>
<evidence type="ECO:0000256" key="4">
    <source>
        <dbReference type="ARBA" id="ARBA00022475"/>
    </source>
</evidence>
<feature type="transmembrane region" description="Helical" evidence="8">
    <location>
        <begin position="76"/>
        <end position="97"/>
    </location>
</feature>
<proteinExistence type="inferred from homology"/>
<evidence type="ECO:0000256" key="6">
    <source>
        <dbReference type="ARBA" id="ARBA00022989"/>
    </source>
</evidence>
<evidence type="ECO:0000313" key="9">
    <source>
        <dbReference type="EMBL" id="OUM86720.1"/>
    </source>
</evidence>
<evidence type="ECO:0000256" key="8">
    <source>
        <dbReference type="SAM" id="Phobius"/>
    </source>
</evidence>
<protein>
    <submittedName>
        <fullName evidence="9">Iron ABC transporter permease</fullName>
    </submittedName>
</protein>
<feature type="transmembrane region" description="Helical" evidence="8">
    <location>
        <begin position="21"/>
        <end position="42"/>
    </location>
</feature>
<name>A0A1Y3PHA4_9BACI</name>
<dbReference type="AlphaFoldDB" id="A0A1Y3PHA4"/>
<feature type="transmembrane region" description="Helical" evidence="8">
    <location>
        <begin position="106"/>
        <end position="126"/>
    </location>
</feature>
<dbReference type="InterPro" id="IPR037294">
    <property type="entry name" value="ABC_BtuC-like"/>
</dbReference>
<keyword evidence="6 8" id="KW-1133">Transmembrane helix</keyword>
<evidence type="ECO:0000256" key="3">
    <source>
        <dbReference type="ARBA" id="ARBA00022448"/>
    </source>
</evidence>
<keyword evidence="5 8" id="KW-0812">Transmembrane</keyword>
<keyword evidence="4" id="KW-1003">Cell membrane</keyword>
<dbReference type="GO" id="GO:0022857">
    <property type="term" value="F:transmembrane transporter activity"/>
    <property type="evidence" value="ECO:0007669"/>
    <property type="project" value="InterPro"/>
</dbReference>
<evidence type="ECO:0000256" key="7">
    <source>
        <dbReference type="ARBA" id="ARBA00023136"/>
    </source>
</evidence>
<evidence type="ECO:0000313" key="10">
    <source>
        <dbReference type="Proteomes" id="UP000196475"/>
    </source>
</evidence>